<accession>A0A0F9KQK3</accession>
<dbReference type="EMBL" id="LAZR01008708">
    <property type="protein sequence ID" value="KKM77031.1"/>
    <property type="molecule type" value="Genomic_DNA"/>
</dbReference>
<dbReference type="AlphaFoldDB" id="A0A0F9KQK3"/>
<evidence type="ECO:0000313" key="2">
    <source>
        <dbReference type="EMBL" id="KKM77031.1"/>
    </source>
</evidence>
<comment type="caution">
    <text evidence="2">The sequence shown here is derived from an EMBL/GenBank/DDBJ whole genome shotgun (WGS) entry which is preliminary data.</text>
</comment>
<sequence length="284" mass="33798">MENGYIKLWRKSMDSRIFANSQLWQLWTYCLMKANHKKQWVPMITGRGETEIEIQAGQFIFGRNTWAKKLKMKPSTLWYMMQKLERLEYLDMQSNNVCTIVTIRNWKVYQQREEMIGQPNGQRIGNESATNRQRTDTDKNDKNDKKNYSDRRKNFKKPSVEQITAYCNERGNSIDPIIFYNHYESKGWVVGMQPMKNWKAAIITWEKRNPEPKEINRPPKPDKPPKPVKRMRHPDGTRYSYREVLVATNGKDSRTVQIFDKLEDQKKRKENAKKLLEGKDKGNK</sequence>
<feature type="region of interest" description="Disordered" evidence="1">
    <location>
        <begin position="117"/>
        <end position="155"/>
    </location>
</feature>
<feature type="compositionally biased region" description="Polar residues" evidence="1">
    <location>
        <begin position="119"/>
        <end position="132"/>
    </location>
</feature>
<gene>
    <name evidence="2" type="ORF">LCGC14_1374220</name>
</gene>
<feature type="region of interest" description="Disordered" evidence="1">
    <location>
        <begin position="209"/>
        <end position="239"/>
    </location>
</feature>
<proteinExistence type="predicted"/>
<feature type="region of interest" description="Disordered" evidence="1">
    <location>
        <begin position="264"/>
        <end position="284"/>
    </location>
</feature>
<evidence type="ECO:0000256" key="1">
    <source>
        <dbReference type="SAM" id="MobiDB-lite"/>
    </source>
</evidence>
<evidence type="ECO:0008006" key="3">
    <source>
        <dbReference type="Google" id="ProtNLM"/>
    </source>
</evidence>
<protein>
    <recommendedName>
        <fullName evidence="3">Phage replisome organiser N-terminal domain-containing protein</fullName>
    </recommendedName>
</protein>
<name>A0A0F9KQK3_9ZZZZ</name>
<feature type="compositionally biased region" description="Basic and acidic residues" evidence="1">
    <location>
        <begin position="133"/>
        <end position="152"/>
    </location>
</feature>
<reference evidence="2" key="1">
    <citation type="journal article" date="2015" name="Nature">
        <title>Complex archaea that bridge the gap between prokaryotes and eukaryotes.</title>
        <authorList>
            <person name="Spang A."/>
            <person name="Saw J.H."/>
            <person name="Jorgensen S.L."/>
            <person name="Zaremba-Niedzwiedzka K."/>
            <person name="Martijn J."/>
            <person name="Lind A.E."/>
            <person name="van Eijk R."/>
            <person name="Schleper C."/>
            <person name="Guy L."/>
            <person name="Ettema T.J."/>
        </authorList>
    </citation>
    <scope>NUCLEOTIDE SEQUENCE</scope>
</reference>
<organism evidence="2">
    <name type="scientific">marine sediment metagenome</name>
    <dbReference type="NCBI Taxonomy" id="412755"/>
    <lineage>
        <taxon>unclassified sequences</taxon>
        <taxon>metagenomes</taxon>
        <taxon>ecological metagenomes</taxon>
    </lineage>
</organism>
<feature type="compositionally biased region" description="Basic and acidic residues" evidence="1">
    <location>
        <begin position="209"/>
        <end position="225"/>
    </location>
</feature>